<evidence type="ECO:0000313" key="2">
    <source>
        <dbReference type="EMBL" id="GMS94959.1"/>
    </source>
</evidence>
<sequence length="122" mass="14074">RNHYVFLPTIIHQLSMIWIISILALSATIIDVKGVIVGKESSITPVRAFFKEEYPTTLSRRFSSSSSRTRAGGWVARPRVTSERLRDQWRRQLQPLYFTTRRPLTKNINLTDLGERNGKNGM</sequence>
<dbReference type="EMBL" id="BTSX01000004">
    <property type="protein sequence ID" value="GMS94959.1"/>
    <property type="molecule type" value="Genomic_DNA"/>
</dbReference>
<name>A0AAV5TLK2_9BILA</name>
<evidence type="ECO:0000256" key="1">
    <source>
        <dbReference type="SAM" id="Phobius"/>
    </source>
</evidence>
<evidence type="ECO:0008006" key="4">
    <source>
        <dbReference type="Google" id="ProtNLM"/>
    </source>
</evidence>
<keyword evidence="3" id="KW-1185">Reference proteome</keyword>
<keyword evidence="1" id="KW-0812">Transmembrane</keyword>
<evidence type="ECO:0000313" key="3">
    <source>
        <dbReference type="Proteomes" id="UP001432027"/>
    </source>
</evidence>
<keyword evidence="1" id="KW-0472">Membrane</keyword>
<gene>
    <name evidence="2" type="ORF">PENTCL1PPCAC_17134</name>
</gene>
<feature type="transmembrane region" description="Helical" evidence="1">
    <location>
        <begin position="6"/>
        <end position="30"/>
    </location>
</feature>
<dbReference type="Proteomes" id="UP001432027">
    <property type="component" value="Unassembled WGS sequence"/>
</dbReference>
<dbReference type="AlphaFoldDB" id="A0AAV5TLK2"/>
<reference evidence="2" key="1">
    <citation type="submission" date="2023-10" db="EMBL/GenBank/DDBJ databases">
        <title>Genome assembly of Pristionchus species.</title>
        <authorList>
            <person name="Yoshida K."/>
            <person name="Sommer R.J."/>
        </authorList>
    </citation>
    <scope>NUCLEOTIDE SEQUENCE</scope>
    <source>
        <strain evidence="2">RS0144</strain>
    </source>
</reference>
<organism evidence="2 3">
    <name type="scientific">Pristionchus entomophagus</name>
    <dbReference type="NCBI Taxonomy" id="358040"/>
    <lineage>
        <taxon>Eukaryota</taxon>
        <taxon>Metazoa</taxon>
        <taxon>Ecdysozoa</taxon>
        <taxon>Nematoda</taxon>
        <taxon>Chromadorea</taxon>
        <taxon>Rhabditida</taxon>
        <taxon>Rhabditina</taxon>
        <taxon>Diplogasteromorpha</taxon>
        <taxon>Diplogasteroidea</taxon>
        <taxon>Neodiplogasteridae</taxon>
        <taxon>Pristionchus</taxon>
    </lineage>
</organism>
<feature type="non-terminal residue" evidence="2">
    <location>
        <position position="1"/>
    </location>
</feature>
<feature type="non-terminal residue" evidence="2">
    <location>
        <position position="122"/>
    </location>
</feature>
<proteinExistence type="predicted"/>
<protein>
    <recommendedName>
        <fullName evidence="4">G protein-coupled receptor</fullName>
    </recommendedName>
</protein>
<keyword evidence="1" id="KW-1133">Transmembrane helix</keyword>
<accession>A0AAV5TLK2</accession>
<comment type="caution">
    <text evidence="2">The sequence shown here is derived from an EMBL/GenBank/DDBJ whole genome shotgun (WGS) entry which is preliminary data.</text>
</comment>